<accession>A0A8S1KZQ6</accession>
<dbReference type="EMBL" id="CAJJDM010000029">
    <property type="protein sequence ID" value="CAD8060477.1"/>
    <property type="molecule type" value="Genomic_DNA"/>
</dbReference>
<organism evidence="2 3">
    <name type="scientific">Paramecium primaurelia</name>
    <dbReference type="NCBI Taxonomy" id="5886"/>
    <lineage>
        <taxon>Eukaryota</taxon>
        <taxon>Sar</taxon>
        <taxon>Alveolata</taxon>
        <taxon>Ciliophora</taxon>
        <taxon>Intramacronucleata</taxon>
        <taxon>Oligohymenophorea</taxon>
        <taxon>Peniculida</taxon>
        <taxon>Parameciidae</taxon>
        <taxon>Paramecium</taxon>
    </lineage>
</organism>
<name>A0A8S1KZQ6_PARPR</name>
<evidence type="ECO:0008006" key="4">
    <source>
        <dbReference type="Google" id="ProtNLM"/>
    </source>
</evidence>
<evidence type="ECO:0000313" key="3">
    <source>
        <dbReference type="Proteomes" id="UP000688137"/>
    </source>
</evidence>
<keyword evidence="1" id="KW-0812">Transmembrane</keyword>
<dbReference type="Proteomes" id="UP000688137">
    <property type="component" value="Unassembled WGS sequence"/>
</dbReference>
<evidence type="ECO:0000256" key="1">
    <source>
        <dbReference type="SAM" id="Phobius"/>
    </source>
</evidence>
<protein>
    <recommendedName>
        <fullName evidence="4">Transmembrane protein</fullName>
    </recommendedName>
</protein>
<dbReference type="AlphaFoldDB" id="A0A8S1KZQ6"/>
<proteinExistence type="predicted"/>
<comment type="caution">
    <text evidence="2">The sequence shown here is derived from an EMBL/GenBank/DDBJ whole genome shotgun (WGS) entry which is preliminary data.</text>
</comment>
<gene>
    <name evidence="2" type="ORF">PPRIM_AZ9-3.1.T0300154</name>
</gene>
<evidence type="ECO:0000313" key="2">
    <source>
        <dbReference type="EMBL" id="CAD8060477.1"/>
    </source>
</evidence>
<keyword evidence="1" id="KW-1133">Transmembrane helix</keyword>
<sequence>MIICLLIDIQSEFIIHQYNLLKYQRITNTFKILVYKFDYITLGYIPLNSFPLVFNIQTQFFLINIVLITFPIGLICKNFKFSTAIFNNSIQSFIYQNQKKIEKFFSFIDEKNQMFMGQIIRST</sequence>
<keyword evidence="3" id="KW-1185">Reference proteome</keyword>
<keyword evidence="1" id="KW-0472">Membrane</keyword>
<feature type="transmembrane region" description="Helical" evidence="1">
    <location>
        <begin position="56"/>
        <end position="76"/>
    </location>
</feature>
<reference evidence="2" key="1">
    <citation type="submission" date="2021-01" db="EMBL/GenBank/DDBJ databases">
        <authorList>
            <consortium name="Genoscope - CEA"/>
            <person name="William W."/>
        </authorList>
    </citation>
    <scope>NUCLEOTIDE SEQUENCE</scope>
</reference>